<feature type="compositionally biased region" description="Polar residues" evidence="4">
    <location>
        <begin position="53"/>
        <end position="69"/>
    </location>
</feature>
<gene>
    <name evidence="6" type="primary">Contig4296.g4600</name>
    <name evidence="6" type="ORF">STYLEM_17227</name>
</gene>
<keyword evidence="7" id="KW-1185">Reference proteome</keyword>
<dbReference type="AlphaFoldDB" id="A0A078B1A7"/>
<dbReference type="OrthoDB" id="446635at2759"/>
<feature type="coiled-coil region" evidence="3">
    <location>
        <begin position="120"/>
        <end position="170"/>
    </location>
</feature>
<accession>A0A078B1A7</accession>
<dbReference type="PANTHER" id="PTHR31938">
    <property type="entry name" value="NUCLEAR SPECKLE SPLICING REGULATORY PROTEIN 1"/>
    <property type="match status" value="1"/>
</dbReference>
<comment type="similarity">
    <text evidence="1">Belongs to the NSRP1 family.</text>
</comment>
<feature type="region of interest" description="Disordered" evidence="4">
    <location>
        <begin position="352"/>
        <end position="375"/>
    </location>
</feature>
<evidence type="ECO:0000256" key="4">
    <source>
        <dbReference type="SAM" id="MobiDB-lite"/>
    </source>
</evidence>
<evidence type="ECO:0000256" key="1">
    <source>
        <dbReference type="ARBA" id="ARBA00010126"/>
    </source>
</evidence>
<dbReference type="InterPro" id="IPR018612">
    <property type="entry name" value="NSRP1_N"/>
</dbReference>
<dbReference type="InParanoid" id="A0A078B1A7"/>
<feature type="compositionally biased region" description="Basic and acidic residues" evidence="4">
    <location>
        <begin position="293"/>
        <end position="313"/>
    </location>
</feature>
<feature type="region of interest" description="Disordered" evidence="4">
    <location>
        <begin position="276"/>
        <end position="330"/>
    </location>
</feature>
<feature type="domain" description="Nuclear speckle splicing regulatory protein 1 N-terminal" evidence="5">
    <location>
        <begin position="101"/>
        <end position="220"/>
    </location>
</feature>
<feature type="compositionally biased region" description="Basic and acidic residues" evidence="4">
    <location>
        <begin position="320"/>
        <end position="330"/>
    </location>
</feature>
<evidence type="ECO:0000313" key="6">
    <source>
        <dbReference type="EMBL" id="CDW88111.1"/>
    </source>
</evidence>
<feature type="compositionally biased region" description="Basic and acidic residues" evidence="4">
    <location>
        <begin position="359"/>
        <end position="375"/>
    </location>
</feature>
<feature type="compositionally biased region" description="Basic and acidic residues" evidence="4">
    <location>
        <begin position="276"/>
        <end position="286"/>
    </location>
</feature>
<proteinExistence type="inferred from homology"/>
<dbReference type="GO" id="GO:0000381">
    <property type="term" value="P:regulation of alternative mRNA splicing, via spliceosome"/>
    <property type="evidence" value="ECO:0007669"/>
    <property type="project" value="InterPro"/>
</dbReference>
<organism evidence="6 7">
    <name type="scientific">Stylonychia lemnae</name>
    <name type="common">Ciliate</name>
    <dbReference type="NCBI Taxonomy" id="5949"/>
    <lineage>
        <taxon>Eukaryota</taxon>
        <taxon>Sar</taxon>
        <taxon>Alveolata</taxon>
        <taxon>Ciliophora</taxon>
        <taxon>Intramacronucleata</taxon>
        <taxon>Spirotrichea</taxon>
        <taxon>Stichotrichia</taxon>
        <taxon>Sporadotrichida</taxon>
        <taxon>Oxytrichidae</taxon>
        <taxon>Stylonychinae</taxon>
        <taxon>Stylonychia</taxon>
    </lineage>
</organism>
<dbReference type="PANTHER" id="PTHR31938:SF4">
    <property type="entry name" value="NUCLEAR SPECKLE SPLICING REGULATORY PROTEIN 1"/>
    <property type="match status" value="1"/>
</dbReference>
<evidence type="ECO:0000256" key="3">
    <source>
        <dbReference type="SAM" id="Coils"/>
    </source>
</evidence>
<dbReference type="Proteomes" id="UP000039865">
    <property type="component" value="Unassembled WGS sequence"/>
</dbReference>
<evidence type="ECO:0000259" key="5">
    <source>
        <dbReference type="Pfam" id="PF09745"/>
    </source>
</evidence>
<name>A0A078B1A7_STYLE</name>
<sequence>MEFSFMSNQDEQLKKHGITSRPNLSKPIMPNTNQAKQNPLASLPKQAGAQPISVFQQKPMSIFQKNNKQQKTDEDEDEDQFYGIQSLLKQNQQRYQQKLAEESSKVIAQNPLAYEYDALYDEEQERREQQLAMKKESRKNLESKYQKELLLAAERRKREQNAAWEKMEQKERINEVNSGKVGPNAESFITESYRRQMELNQQNKLYEELEEQLNQKKTANSETGMMGFYKVLNRTMDTVNNQNKQIEQEQKSQKQIAQDKVGEHLKILKEKQLEQERLEKERRSNELYDDDPFQIKKAEKTKADKEKAQELERQRRRSRSRELKEKKLTEKRLEEEKKLKDKQEKEAKLLALKSRYNQRRNEVQQKPMDTDKQSE</sequence>
<reference evidence="6 7" key="1">
    <citation type="submission" date="2014-06" db="EMBL/GenBank/DDBJ databases">
        <authorList>
            <person name="Swart Estienne"/>
        </authorList>
    </citation>
    <scope>NUCLEOTIDE SEQUENCE [LARGE SCALE GENOMIC DNA]</scope>
    <source>
        <strain evidence="6 7">130c</strain>
    </source>
</reference>
<protein>
    <recommendedName>
        <fullName evidence="5">Nuclear speckle splicing regulatory protein 1 N-terminal domain-containing protein</fullName>
    </recommendedName>
</protein>
<feature type="compositionally biased region" description="Polar residues" evidence="4">
    <location>
        <begin position="1"/>
        <end position="10"/>
    </location>
</feature>
<dbReference type="OMA" id="MSKPLAF"/>
<feature type="compositionally biased region" description="Polar residues" evidence="4">
    <location>
        <begin position="30"/>
        <end position="40"/>
    </location>
</feature>
<dbReference type="EMBL" id="CCKQ01016229">
    <property type="protein sequence ID" value="CDW88111.1"/>
    <property type="molecule type" value="Genomic_DNA"/>
</dbReference>
<evidence type="ECO:0000313" key="7">
    <source>
        <dbReference type="Proteomes" id="UP000039865"/>
    </source>
</evidence>
<dbReference type="InterPro" id="IPR042816">
    <property type="entry name" value="Nsrp1"/>
</dbReference>
<keyword evidence="2 3" id="KW-0175">Coiled coil</keyword>
<evidence type="ECO:0000256" key="2">
    <source>
        <dbReference type="ARBA" id="ARBA00023054"/>
    </source>
</evidence>
<feature type="region of interest" description="Disordered" evidence="4">
    <location>
        <begin position="1"/>
        <end position="78"/>
    </location>
</feature>
<dbReference type="Pfam" id="PF09745">
    <property type="entry name" value="NSRP1_N"/>
    <property type="match status" value="1"/>
</dbReference>